<proteinExistence type="predicted"/>
<accession>A0ACC0FUA7</accession>
<evidence type="ECO:0000313" key="2">
    <source>
        <dbReference type="Proteomes" id="UP001060215"/>
    </source>
</evidence>
<sequence>MARRSKPRSGTPLAKSASAVSSAYYRGIVGALIVYDITRWTTFDSIKWWLNELKNQREAIYGLTEIYRREIQDANLVANPGC</sequence>
<organism evidence="1 2">
    <name type="scientific">Camellia lanceoleosa</name>
    <dbReference type="NCBI Taxonomy" id="1840588"/>
    <lineage>
        <taxon>Eukaryota</taxon>
        <taxon>Viridiplantae</taxon>
        <taxon>Streptophyta</taxon>
        <taxon>Embryophyta</taxon>
        <taxon>Tracheophyta</taxon>
        <taxon>Spermatophyta</taxon>
        <taxon>Magnoliopsida</taxon>
        <taxon>eudicotyledons</taxon>
        <taxon>Gunneridae</taxon>
        <taxon>Pentapetalae</taxon>
        <taxon>asterids</taxon>
        <taxon>Ericales</taxon>
        <taxon>Theaceae</taxon>
        <taxon>Camellia</taxon>
    </lineage>
</organism>
<dbReference type="EMBL" id="CM045770">
    <property type="protein sequence ID" value="KAI7991883.1"/>
    <property type="molecule type" value="Genomic_DNA"/>
</dbReference>
<evidence type="ECO:0000313" key="1">
    <source>
        <dbReference type="EMBL" id="KAI7991883.1"/>
    </source>
</evidence>
<comment type="caution">
    <text evidence="1">The sequence shown here is derived from an EMBL/GenBank/DDBJ whole genome shotgun (WGS) entry which is preliminary data.</text>
</comment>
<keyword evidence="2" id="KW-1185">Reference proteome</keyword>
<protein>
    <submittedName>
        <fullName evidence="1">Ras-related protein RABA5e</fullName>
    </submittedName>
</protein>
<gene>
    <name evidence="1" type="ORF">LOK49_LG12G01392</name>
</gene>
<name>A0ACC0FUA7_9ERIC</name>
<dbReference type="Proteomes" id="UP001060215">
    <property type="component" value="Chromosome 13"/>
</dbReference>
<reference evidence="1 2" key="1">
    <citation type="journal article" date="2022" name="Plant J.">
        <title>Chromosome-level genome of Camellia lanceoleosa provides a valuable resource for understanding genome evolution and self-incompatibility.</title>
        <authorList>
            <person name="Gong W."/>
            <person name="Xiao S."/>
            <person name="Wang L."/>
            <person name="Liao Z."/>
            <person name="Chang Y."/>
            <person name="Mo W."/>
            <person name="Hu G."/>
            <person name="Li W."/>
            <person name="Zhao G."/>
            <person name="Zhu H."/>
            <person name="Hu X."/>
            <person name="Ji K."/>
            <person name="Xiang X."/>
            <person name="Song Q."/>
            <person name="Yuan D."/>
            <person name="Jin S."/>
            <person name="Zhang L."/>
        </authorList>
    </citation>
    <scope>NUCLEOTIDE SEQUENCE [LARGE SCALE GENOMIC DNA]</scope>
    <source>
        <strain evidence="1">SQ_2022a</strain>
    </source>
</reference>